<evidence type="ECO:0000313" key="2">
    <source>
        <dbReference type="Proteomes" id="UP000176786"/>
    </source>
</evidence>
<sequence length="117" mass="13413">MSIFEECYSVPARQDGITELRGELQDFSHDGLTILREDLSRHAVLHGSWFGCVLSYKRGAPGSVRRDRIGRARNAFTVCWDNGWLTNKEVLKFVEAELEERRRSLPREPLIPELALA</sequence>
<organism evidence="1 2">
    <name type="scientific">Candidatus Doudnabacteria bacterium RIFCSPHIGHO2_02_FULL_46_11</name>
    <dbReference type="NCBI Taxonomy" id="1817832"/>
    <lineage>
        <taxon>Bacteria</taxon>
        <taxon>Candidatus Doudnaibacteriota</taxon>
    </lineage>
</organism>
<evidence type="ECO:0000313" key="1">
    <source>
        <dbReference type="EMBL" id="OGE84739.1"/>
    </source>
</evidence>
<dbReference type="Proteomes" id="UP000176786">
    <property type="component" value="Unassembled WGS sequence"/>
</dbReference>
<reference evidence="1 2" key="1">
    <citation type="journal article" date="2016" name="Nat. Commun.">
        <title>Thousands of microbial genomes shed light on interconnected biogeochemical processes in an aquifer system.</title>
        <authorList>
            <person name="Anantharaman K."/>
            <person name="Brown C.T."/>
            <person name="Hug L.A."/>
            <person name="Sharon I."/>
            <person name="Castelle C.J."/>
            <person name="Probst A.J."/>
            <person name="Thomas B.C."/>
            <person name="Singh A."/>
            <person name="Wilkins M.J."/>
            <person name="Karaoz U."/>
            <person name="Brodie E.L."/>
            <person name="Williams K.H."/>
            <person name="Hubbard S.S."/>
            <person name="Banfield J.F."/>
        </authorList>
    </citation>
    <scope>NUCLEOTIDE SEQUENCE [LARGE SCALE GENOMIC DNA]</scope>
</reference>
<gene>
    <name evidence="1" type="ORF">A3J48_04220</name>
</gene>
<proteinExistence type="predicted"/>
<dbReference type="STRING" id="1817832.A3J48_04220"/>
<accession>A0A1F5P497</accession>
<dbReference type="AlphaFoldDB" id="A0A1F5P497"/>
<comment type="caution">
    <text evidence="1">The sequence shown here is derived from an EMBL/GenBank/DDBJ whole genome shotgun (WGS) entry which is preliminary data.</text>
</comment>
<dbReference type="EMBL" id="MFES01000036">
    <property type="protein sequence ID" value="OGE84739.1"/>
    <property type="molecule type" value="Genomic_DNA"/>
</dbReference>
<protein>
    <submittedName>
        <fullName evidence="1">Uncharacterized protein</fullName>
    </submittedName>
</protein>
<name>A0A1F5P497_9BACT</name>